<keyword evidence="2 8" id="KW-0444">Lipid biosynthesis</keyword>
<proteinExistence type="inferred from homology"/>
<keyword evidence="7 8" id="KW-0012">Acyltransferase</keyword>
<gene>
    <name evidence="8" type="primary">lpxA</name>
    <name evidence="10" type="ORF">SAMN05421508_12037</name>
</gene>
<comment type="catalytic activity">
    <reaction evidence="8">
        <text>a (3R)-hydroxyacyl-[ACP] + UDP-N-acetyl-alpha-D-glucosamine = a UDP-3-O-[(3R)-3-hydroxyacyl]-N-acetyl-alpha-D-glucosamine + holo-[ACP]</text>
        <dbReference type="Rhea" id="RHEA:67812"/>
        <dbReference type="Rhea" id="RHEA-COMP:9685"/>
        <dbReference type="Rhea" id="RHEA-COMP:9945"/>
        <dbReference type="ChEBI" id="CHEBI:57705"/>
        <dbReference type="ChEBI" id="CHEBI:64479"/>
        <dbReference type="ChEBI" id="CHEBI:78827"/>
        <dbReference type="ChEBI" id="CHEBI:173225"/>
        <dbReference type="EC" id="2.3.1.129"/>
    </reaction>
</comment>
<comment type="function">
    <text evidence="8">Involved in the biosynthesis of lipid A, a phosphorylated glycolipid that anchors the lipopolysaccharide to the outer membrane of the cell.</text>
</comment>
<evidence type="ECO:0000259" key="9">
    <source>
        <dbReference type="Pfam" id="PF13720"/>
    </source>
</evidence>
<dbReference type="PIRSF" id="PIRSF000456">
    <property type="entry name" value="UDP-GlcNAc_acltr"/>
    <property type="match status" value="1"/>
</dbReference>
<evidence type="ECO:0000256" key="3">
    <source>
        <dbReference type="ARBA" id="ARBA00022556"/>
    </source>
</evidence>
<evidence type="ECO:0000313" key="11">
    <source>
        <dbReference type="Proteomes" id="UP000219621"/>
    </source>
</evidence>
<dbReference type="InterPro" id="IPR001451">
    <property type="entry name" value="Hexapep"/>
</dbReference>
<dbReference type="InterPro" id="IPR018357">
    <property type="entry name" value="Hexapep_transf_CS"/>
</dbReference>
<dbReference type="InterPro" id="IPR010137">
    <property type="entry name" value="Lipid_A_LpxA"/>
</dbReference>
<dbReference type="PROSITE" id="PS00101">
    <property type="entry name" value="HEXAPEP_TRANSFERASES"/>
    <property type="match status" value="2"/>
</dbReference>
<dbReference type="InterPro" id="IPR037157">
    <property type="entry name" value="Acetyltransf_C_sf"/>
</dbReference>
<organism evidence="10 11">
    <name type="scientific">Caenispirillum bisanense</name>
    <dbReference type="NCBI Taxonomy" id="414052"/>
    <lineage>
        <taxon>Bacteria</taxon>
        <taxon>Pseudomonadati</taxon>
        <taxon>Pseudomonadota</taxon>
        <taxon>Alphaproteobacteria</taxon>
        <taxon>Rhodospirillales</taxon>
        <taxon>Novispirillaceae</taxon>
        <taxon>Caenispirillum</taxon>
    </lineage>
</organism>
<keyword evidence="11" id="KW-1185">Reference proteome</keyword>
<comment type="similarity">
    <text evidence="8">Belongs to the transferase hexapeptide repeat family. LpxA subfamily.</text>
</comment>
<dbReference type="Gene3D" id="1.20.1180.10">
    <property type="entry name" value="Udp N-acetylglucosamine O-acyltransferase, C-terminal domain"/>
    <property type="match status" value="1"/>
</dbReference>
<evidence type="ECO:0000256" key="7">
    <source>
        <dbReference type="ARBA" id="ARBA00023315"/>
    </source>
</evidence>
<dbReference type="InterPro" id="IPR029098">
    <property type="entry name" value="Acetyltransf_C"/>
</dbReference>
<evidence type="ECO:0000256" key="5">
    <source>
        <dbReference type="ARBA" id="ARBA00022737"/>
    </source>
</evidence>
<evidence type="ECO:0000256" key="6">
    <source>
        <dbReference type="ARBA" id="ARBA00023098"/>
    </source>
</evidence>
<dbReference type="GO" id="GO:0016020">
    <property type="term" value="C:membrane"/>
    <property type="evidence" value="ECO:0007669"/>
    <property type="project" value="GOC"/>
</dbReference>
<dbReference type="Gene3D" id="2.160.10.10">
    <property type="entry name" value="Hexapeptide repeat proteins"/>
    <property type="match status" value="1"/>
</dbReference>
<dbReference type="HAMAP" id="MF_00387">
    <property type="entry name" value="LpxA"/>
    <property type="match status" value="1"/>
</dbReference>
<dbReference type="EMBL" id="OCNJ01000020">
    <property type="protein sequence ID" value="SOE01648.1"/>
    <property type="molecule type" value="Genomic_DNA"/>
</dbReference>
<evidence type="ECO:0000256" key="8">
    <source>
        <dbReference type="HAMAP-Rule" id="MF_00387"/>
    </source>
</evidence>
<dbReference type="OrthoDB" id="9807278at2"/>
<evidence type="ECO:0000256" key="2">
    <source>
        <dbReference type="ARBA" id="ARBA00022516"/>
    </source>
</evidence>
<dbReference type="InterPro" id="IPR011004">
    <property type="entry name" value="Trimer_LpxA-like_sf"/>
</dbReference>
<sequence length="276" mass="29061">MPLIHPTAIVDPAARLAEDVKVGPYCLVGPDVHLGAGVELKSHVVVDGRTTVGDGTVVFPFASVGLQPQDLKYKGEPSRLEIGRNVVIREHVTVNTGTEGGGMLTKVGDNVLLAIGSHVAHDVFIGDNSIIMNHVLLGGHVVIEEFVVVGGGSAIHQFVRLGKHVMIGGASGIENDVIPYATAFGNRGHLQGLNLIGMKRRGFKRDDVNAVRHAYKLLFSAADGSVMADRLNAVEAQYGGSEPVRDIVAFVRAAGKRKICQPTAESLAAATGDADE</sequence>
<dbReference type="Pfam" id="PF00132">
    <property type="entry name" value="Hexapep"/>
    <property type="match status" value="1"/>
</dbReference>
<comment type="pathway">
    <text evidence="8">Glycolipid biosynthesis; lipid IV(A) biosynthesis; lipid IV(A) from (3R)-3-hydroxytetradecanoyl-[acyl-carrier-protein] and UDP-N-acetyl-alpha-D-glucosamine: step 1/6.</text>
</comment>
<evidence type="ECO:0000313" key="10">
    <source>
        <dbReference type="EMBL" id="SOE01648.1"/>
    </source>
</evidence>
<name>A0A286H1J0_9PROT</name>
<keyword evidence="4 8" id="KW-0808">Transferase</keyword>
<dbReference type="PANTHER" id="PTHR43480">
    <property type="entry name" value="ACYL-[ACYL-CARRIER-PROTEIN]--UDP-N-ACETYLGLUCOSAMINE O-ACYLTRANSFERASE"/>
    <property type="match status" value="1"/>
</dbReference>
<keyword evidence="1 8" id="KW-0963">Cytoplasm</keyword>
<dbReference type="Proteomes" id="UP000219621">
    <property type="component" value="Unassembled WGS sequence"/>
</dbReference>
<dbReference type="Pfam" id="PF13720">
    <property type="entry name" value="Acetyltransf_11"/>
    <property type="match status" value="1"/>
</dbReference>
<evidence type="ECO:0000256" key="1">
    <source>
        <dbReference type="ARBA" id="ARBA00022490"/>
    </source>
</evidence>
<dbReference type="CDD" id="cd03351">
    <property type="entry name" value="LbH_UDP-GlcNAc_AT"/>
    <property type="match status" value="1"/>
</dbReference>
<dbReference type="UniPathway" id="UPA00359">
    <property type="reaction ID" value="UER00477"/>
</dbReference>
<comment type="subunit">
    <text evidence="8">Homotrimer.</text>
</comment>
<dbReference type="AlphaFoldDB" id="A0A286H1J0"/>
<keyword evidence="3 8" id="KW-0441">Lipid A biosynthesis</keyword>
<comment type="subcellular location">
    <subcellularLocation>
        <location evidence="8">Cytoplasm</location>
    </subcellularLocation>
</comment>
<dbReference type="GO" id="GO:0005737">
    <property type="term" value="C:cytoplasm"/>
    <property type="evidence" value="ECO:0007669"/>
    <property type="project" value="UniProtKB-SubCell"/>
</dbReference>
<dbReference type="RefSeq" id="WP_097281717.1">
    <property type="nucleotide sequence ID" value="NZ_OCNJ01000020.1"/>
</dbReference>
<reference evidence="10 11" key="1">
    <citation type="submission" date="2017-09" db="EMBL/GenBank/DDBJ databases">
        <authorList>
            <person name="Ehlers B."/>
            <person name="Leendertz F.H."/>
        </authorList>
    </citation>
    <scope>NUCLEOTIDE SEQUENCE [LARGE SCALE GENOMIC DNA]</scope>
    <source>
        <strain evidence="10 11">USBA 140</strain>
    </source>
</reference>
<dbReference type="EC" id="2.3.1.129" evidence="8"/>
<keyword evidence="6 8" id="KW-0443">Lipid metabolism</keyword>
<dbReference type="NCBIfam" id="NF003657">
    <property type="entry name" value="PRK05289.1"/>
    <property type="match status" value="1"/>
</dbReference>
<dbReference type="SUPFAM" id="SSF51161">
    <property type="entry name" value="Trimeric LpxA-like enzymes"/>
    <property type="match status" value="1"/>
</dbReference>
<evidence type="ECO:0000256" key="4">
    <source>
        <dbReference type="ARBA" id="ARBA00022679"/>
    </source>
</evidence>
<accession>A0A286H1J0</accession>
<feature type="domain" description="UDP N-acetylglucosamine O-acyltransferase C-terminal" evidence="9">
    <location>
        <begin position="176"/>
        <end position="260"/>
    </location>
</feature>
<dbReference type="GO" id="GO:0009245">
    <property type="term" value="P:lipid A biosynthetic process"/>
    <property type="evidence" value="ECO:0007669"/>
    <property type="project" value="UniProtKB-UniRule"/>
</dbReference>
<dbReference type="GO" id="GO:0008780">
    <property type="term" value="F:acyl-[acyl-carrier-protein]-UDP-N-acetylglucosamine O-acyltransferase activity"/>
    <property type="evidence" value="ECO:0007669"/>
    <property type="project" value="UniProtKB-UniRule"/>
</dbReference>
<protein>
    <recommendedName>
        <fullName evidence="8">Acyl-[acyl-carrier-protein]--UDP-N-acetylglucosamine O-acyltransferase</fullName>
        <shortName evidence="8">UDP-N-acetylglucosamine acyltransferase</shortName>
        <ecNumber evidence="8">2.3.1.129</ecNumber>
    </recommendedName>
</protein>
<dbReference type="NCBIfam" id="TIGR01852">
    <property type="entry name" value="lipid_A_lpxA"/>
    <property type="match status" value="1"/>
</dbReference>
<dbReference type="PANTHER" id="PTHR43480:SF1">
    <property type="entry name" value="ACYL-[ACYL-CARRIER-PROTEIN]--UDP-N-ACETYLGLUCOSAMINE O-ACYLTRANSFERASE, MITOCHONDRIAL-RELATED"/>
    <property type="match status" value="1"/>
</dbReference>
<keyword evidence="5 8" id="KW-0677">Repeat</keyword>